<keyword evidence="3" id="KW-1185">Reference proteome</keyword>
<reference evidence="2 3" key="1">
    <citation type="submission" date="2020-07" db="EMBL/GenBank/DDBJ databases">
        <title>Sequencing the genomes of 1000 actinobacteria strains.</title>
        <authorList>
            <person name="Klenk H.-P."/>
        </authorList>
    </citation>
    <scope>NUCLEOTIDE SEQUENCE [LARGE SCALE GENOMIC DNA]</scope>
    <source>
        <strain evidence="2 3">DSM 26474</strain>
    </source>
</reference>
<comment type="caution">
    <text evidence="2">The sequence shown here is derived from an EMBL/GenBank/DDBJ whole genome shotgun (WGS) entry which is preliminary data.</text>
</comment>
<dbReference type="AlphaFoldDB" id="A0A852SJL0"/>
<evidence type="ECO:0000313" key="2">
    <source>
        <dbReference type="EMBL" id="NYD69670.1"/>
    </source>
</evidence>
<dbReference type="InterPro" id="IPR013113">
    <property type="entry name" value="SIP_FAD-bd"/>
</dbReference>
<organism evidence="2 3">
    <name type="scientific">Herbiconiux flava</name>
    <dbReference type="NCBI Taxonomy" id="881268"/>
    <lineage>
        <taxon>Bacteria</taxon>
        <taxon>Bacillati</taxon>
        <taxon>Actinomycetota</taxon>
        <taxon>Actinomycetes</taxon>
        <taxon>Micrococcales</taxon>
        <taxon>Microbacteriaceae</taxon>
        <taxon>Herbiconiux</taxon>
    </lineage>
</organism>
<name>A0A852SJL0_9MICO</name>
<evidence type="ECO:0000259" key="1">
    <source>
        <dbReference type="PROSITE" id="PS51384"/>
    </source>
</evidence>
<dbReference type="InterPro" id="IPR039261">
    <property type="entry name" value="FNR_nucleotide-bd"/>
</dbReference>
<gene>
    <name evidence="2" type="ORF">BJ984_000828</name>
</gene>
<accession>A0A852SJL0</accession>
<evidence type="ECO:0000313" key="3">
    <source>
        <dbReference type="Proteomes" id="UP000549913"/>
    </source>
</evidence>
<dbReference type="PANTHER" id="PTHR30157:SF0">
    <property type="entry name" value="NADPH-DEPENDENT FERRIC-CHELATE REDUCTASE"/>
    <property type="match status" value="1"/>
</dbReference>
<dbReference type="Gene3D" id="3.40.50.80">
    <property type="entry name" value="Nucleotide-binding domain of ferredoxin-NADP reductase (FNR) module"/>
    <property type="match status" value="1"/>
</dbReference>
<dbReference type="SUPFAM" id="SSF63380">
    <property type="entry name" value="Riboflavin synthase domain-like"/>
    <property type="match status" value="1"/>
</dbReference>
<dbReference type="Gene3D" id="2.40.30.10">
    <property type="entry name" value="Translation factors"/>
    <property type="match status" value="1"/>
</dbReference>
<protein>
    <submittedName>
        <fullName evidence="2">NADPH-dependent ferric siderophore reductase</fullName>
    </submittedName>
</protein>
<sequence length="275" mass="29379">MPAPFDRPTTHHLPALRHLTVAGVARITPVFARVTLTGDDLDGFPATGPDDHVKVFFPDPATGEITVPSPHVPGADLETPRAEVLARDYTPRAFRPATRTRPATFDHPATEARSAELDVDILLHGAGVASTWAATARPGDPLVVGGPRVSKALPADATTVLLLGDESALPAIARWLEQLPAKTPISVLLEVTDARARSYFPDELRMRADILWLLREHGDGQLLAALRGLGPLDEGAFVFGAGEAAALVPLRQHLRKDLGLPATRVALNGYWKATA</sequence>
<dbReference type="CDD" id="cd06193">
    <property type="entry name" value="siderophore_interacting"/>
    <property type="match status" value="1"/>
</dbReference>
<dbReference type="PROSITE" id="PS51384">
    <property type="entry name" value="FAD_FR"/>
    <property type="match status" value="1"/>
</dbReference>
<proteinExistence type="predicted"/>
<dbReference type="InterPro" id="IPR007037">
    <property type="entry name" value="SIP_rossman_dom"/>
</dbReference>
<dbReference type="Pfam" id="PF04954">
    <property type="entry name" value="SIP"/>
    <property type="match status" value="1"/>
</dbReference>
<dbReference type="GO" id="GO:0016491">
    <property type="term" value="F:oxidoreductase activity"/>
    <property type="evidence" value="ECO:0007669"/>
    <property type="project" value="InterPro"/>
</dbReference>
<dbReference type="InterPro" id="IPR039374">
    <property type="entry name" value="SIP_fam"/>
</dbReference>
<dbReference type="EMBL" id="JACCBM010000001">
    <property type="protein sequence ID" value="NYD69670.1"/>
    <property type="molecule type" value="Genomic_DNA"/>
</dbReference>
<dbReference type="InterPro" id="IPR017938">
    <property type="entry name" value="Riboflavin_synthase-like_b-brl"/>
</dbReference>
<dbReference type="Pfam" id="PF08021">
    <property type="entry name" value="FAD_binding_9"/>
    <property type="match status" value="1"/>
</dbReference>
<feature type="domain" description="FAD-binding FR-type" evidence="1">
    <location>
        <begin position="14"/>
        <end position="154"/>
    </location>
</feature>
<dbReference type="Proteomes" id="UP000549913">
    <property type="component" value="Unassembled WGS sequence"/>
</dbReference>
<dbReference type="InterPro" id="IPR017927">
    <property type="entry name" value="FAD-bd_FR_type"/>
</dbReference>
<dbReference type="PANTHER" id="PTHR30157">
    <property type="entry name" value="FERRIC REDUCTASE, NADPH-DEPENDENT"/>
    <property type="match status" value="1"/>
</dbReference>
<dbReference type="RefSeq" id="WP_179546954.1">
    <property type="nucleotide sequence ID" value="NZ_BSEW01000001.1"/>
</dbReference>